<feature type="compositionally biased region" description="Acidic residues" evidence="1">
    <location>
        <begin position="109"/>
        <end position="119"/>
    </location>
</feature>
<gene>
    <name evidence="3" type="ORF">CWS01_03535</name>
</gene>
<proteinExistence type="predicted"/>
<organism evidence="3 4">
    <name type="scientific">Niallia nealsonii</name>
    <dbReference type="NCBI Taxonomy" id="115979"/>
    <lineage>
        <taxon>Bacteria</taxon>
        <taxon>Bacillati</taxon>
        <taxon>Bacillota</taxon>
        <taxon>Bacilli</taxon>
        <taxon>Bacillales</taxon>
        <taxon>Bacillaceae</taxon>
        <taxon>Niallia</taxon>
    </lineage>
</organism>
<feature type="compositionally biased region" description="Basic and acidic residues" evidence="1">
    <location>
        <begin position="120"/>
        <end position="134"/>
    </location>
</feature>
<evidence type="ECO:0000256" key="1">
    <source>
        <dbReference type="SAM" id="MobiDB-lite"/>
    </source>
</evidence>
<comment type="caution">
    <text evidence="3">The sequence shown here is derived from an EMBL/GenBank/DDBJ whole genome shotgun (WGS) entry which is preliminary data.</text>
</comment>
<dbReference type="PANTHER" id="PTHR35792:SF1">
    <property type="entry name" value="SLL0268 PROTEIN"/>
    <property type="match status" value="1"/>
</dbReference>
<dbReference type="Pfam" id="PF12732">
    <property type="entry name" value="YtxH"/>
    <property type="match status" value="1"/>
</dbReference>
<feature type="region of interest" description="Disordered" evidence="1">
    <location>
        <begin position="86"/>
        <end position="134"/>
    </location>
</feature>
<name>A0A2N0Z609_9BACI</name>
<dbReference type="InterPro" id="IPR024623">
    <property type="entry name" value="YtxH"/>
</dbReference>
<dbReference type="OrthoDB" id="9810874at2"/>
<dbReference type="AlphaFoldDB" id="A0A2N0Z609"/>
<feature type="transmembrane region" description="Helical" evidence="2">
    <location>
        <begin position="18"/>
        <end position="37"/>
    </location>
</feature>
<evidence type="ECO:0000313" key="4">
    <source>
        <dbReference type="Proteomes" id="UP000233375"/>
    </source>
</evidence>
<reference evidence="3 4" key="1">
    <citation type="journal article" date="2003" name="Int. J. Syst. Evol. Microbiol.">
        <title>Bacillus nealsonii sp. nov., isolated from a spacecraft-assembly facility, whose spores are gamma-radiation resistant.</title>
        <authorList>
            <person name="Venkateswaran K."/>
            <person name="Kempf M."/>
            <person name="Chen F."/>
            <person name="Satomi M."/>
            <person name="Nicholson W."/>
            <person name="Kern R."/>
        </authorList>
    </citation>
    <scope>NUCLEOTIDE SEQUENCE [LARGE SCALE GENOMIC DNA]</scope>
    <source>
        <strain evidence="3 4">FO-92</strain>
    </source>
</reference>
<evidence type="ECO:0008006" key="5">
    <source>
        <dbReference type="Google" id="ProtNLM"/>
    </source>
</evidence>
<keyword evidence="2" id="KW-1133">Transmembrane helix</keyword>
<evidence type="ECO:0000313" key="3">
    <source>
        <dbReference type="EMBL" id="PKG24958.1"/>
    </source>
</evidence>
<accession>A0A2N0Z609</accession>
<dbReference type="InterPro" id="IPR052928">
    <property type="entry name" value="Desiccation-related_membrane"/>
</dbReference>
<evidence type="ECO:0000256" key="2">
    <source>
        <dbReference type="SAM" id="Phobius"/>
    </source>
</evidence>
<dbReference type="Proteomes" id="UP000233375">
    <property type="component" value="Unassembled WGS sequence"/>
</dbReference>
<keyword evidence="2" id="KW-0472">Membrane</keyword>
<protein>
    <recommendedName>
        <fullName evidence="5">Gas vesicle protein</fullName>
    </recommendedName>
</protein>
<keyword evidence="2" id="KW-0812">Transmembrane</keyword>
<dbReference type="PANTHER" id="PTHR35792">
    <property type="entry name" value="GENERAL STRESS PROTEIN"/>
    <property type="match status" value="1"/>
</dbReference>
<keyword evidence="4" id="KW-1185">Reference proteome</keyword>
<sequence length="156" mass="17042">MKKEQEAVHMENSGSKDFLLGAIVGGVVGAAAALFLAPKPGKELLNDMNGHANSLKGKGIELSGTLKEKGSEYITIAKEKTDQLTTAVSKQSSSMMDKMKGANSTEDLSANEDDASTENDQERMEEKFKSDYDEIQKKLDETKKAFDETESKYNHS</sequence>
<dbReference type="RefSeq" id="WP_101175671.1">
    <property type="nucleotide sequence ID" value="NZ_PISE01000008.1"/>
</dbReference>
<dbReference type="EMBL" id="PISE01000008">
    <property type="protein sequence ID" value="PKG24958.1"/>
    <property type="molecule type" value="Genomic_DNA"/>
</dbReference>